<organism evidence="1 2">
    <name type="scientific">Propionispira arboris</name>
    <dbReference type="NCBI Taxonomy" id="84035"/>
    <lineage>
        <taxon>Bacteria</taxon>
        <taxon>Bacillati</taxon>
        <taxon>Bacillota</taxon>
        <taxon>Negativicutes</taxon>
        <taxon>Selenomonadales</taxon>
        <taxon>Selenomonadaceae</taxon>
        <taxon>Propionispira</taxon>
    </lineage>
</organism>
<accession>A0A1H7DGU1</accession>
<evidence type="ECO:0000313" key="1">
    <source>
        <dbReference type="EMBL" id="SEJ97455.1"/>
    </source>
</evidence>
<name>A0A1H7DGU1_9FIRM</name>
<dbReference type="Proteomes" id="UP000199662">
    <property type="component" value="Unassembled WGS sequence"/>
</dbReference>
<proteinExistence type="predicted"/>
<dbReference type="STRING" id="84035.SAMN05660742_1347"/>
<keyword evidence="2" id="KW-1185">Reference proteome</keyword>
<evidence type="ECO:0000313" key="2">
    <source>
        <dbReference type="Proteomes" id="UP000199662"/>
    </source>
</evidence>
<dbReference type="AlphaFoldDB" id="A0A1H7DGU1"/>
<gene>
    <name evidence="1" type="ORF">SAMN05660742_1347</name>
</gene>
<dbReference type="RefSeq" id="WP_091835982.1">
    <property type="nucleotide sequence ID" value="NZ_FNZK01000034.1"/>
</dbReference>
<dbReference type="EMBL" id="FNZK01000034">
    <property type="protein sequence ID" value="SEJ97455.1"/>
    <property type="molecule type" value="Genomic_DNA"/>
</dbReference>
<sequence>MIEFYLSCKLKEGGNKNPPTIANAIRECLFDNQVITSGRQFYIYVNAERHNLDRCKNCPNKVCVNKAVLLNFLCKIDKAPDLTLDGLHVLLEPAFKILSEKNGLVNFKISKLSRLESV</sequence>
<reference evidence="1 2" key="1">
    <citation type="submission" date="2016-10" db="EMBL/GenBank/DDBJ databases">
        <authorList>
            <person name="de Groot N.N."/>
        </authorList>
    </citation>
    <scope>NUCLEOTIDE SEQUENCE [LARGE SCALE GENOMIC DNA]</scope>
    <source>
        <strain evidence="1 2">DSM 2179</strain>
    </source>
</reference>
<protein>
    <submittedName>
        <fullName evidence="1">Uncharacterized protein</fullName>
    </submittedName>
</protein>